<keyword evidence="2" id="KW-0805">Transcription regulation</keyword>
<dbReference type="Gene3D" id="3.40.190.290">
    <property type="match status" value="1"/>
</dbReference>
<dbReference type="InterPro" id="IPR005119">
    <property type="entry name" value="LysR_subst-bd"/>
</dbReference>
<evidence type="ECO:0000259" key="5">
    <source>
        <dbReference type="PROSITE" id="PS50931"/>
    </source>
</evidence>
<dbReference type="SUPFAM" id="SSF53850">
    <property type="entry name" value="Periplasmic binding protein-like II"/>
    <property type="match status" value="1"/>
</dbReference>
<dbReference type="Pfam" id="PF03466">
    <property type="entry name" value="LysR_substrate"/>
    <property type="match status" value="1"/>
</dbReference>
<organism evidence="6">
    <name type="scientific">uncultured Pleomorphomonas sp</name>
    <dbReference type="NCBI Taxonomy" id="442121"/>
    <lineage>
        <taxon>Bacteria</taxon>
        <taxon>Pseudomonadati</taxon>
        <taxon>Pseudomonadota</taxon>
        <taxon>Alphaproteobacteria</taxon>
        <taxon>Hyphomicrobiales</taxon>
        <taxon>Pleomorphomonadaceae</taxon>
        <taxon>Pleomorphomonas</taxon>
        <taxon>environmental samples</taxon>
    </lineage>
</organism>
<dbReference type="RefSeq" id="WP_288199291.1">
    <property type="nucleotide sequence ID" value="NZ_LT608334.1"/>
</dbReference>
<keyword evidence="3" id="KW-0238">DNA-binding</keyword>
<comment type="similarity">
    <text evidence="1">Belongs to the LysR transcriptional regulatory family.</text>
</comment>
<dbReference type="PANTHER" id="PTHR30537:SF3">
    <property type="entry name" value="TRANSCRIPTIONAL REGULATORY PROTEIN"/>
    <property type="match status" value="1"/>
</dbReference>
<feature type="domain" description="HTH lysR-type" evidence="5">
    <location>
        <begin position="2"/>
        <end position="59"/>
    </location>
</feature>
<proteinExistence type="inferred from homology"/>
<dbReference type="SUPFAM" id="SSF46785">
    <property type="entry name" value="Winged helix' DNA-binding domain"/>
    <property type="match status" value="1"/>
</dbReference>
<reference evidence="6" key="1">
    <citation type="submission" date="2016-08" db="EMBL/GenBank/DDBJ databases">
        <authorList>
            <person name="Seilhamer J.J."/>
        </authorList>
    </citation>
    <scope>NUCLEOTIDE SEQUENCE</scope>
    <source>
        <strain evidence="6">86</strain>
    </source>
</reference>
<keyword evidence="4" id="KW-0804">Transcription</keyword>
<evidence type="ECO:0000256" key="4">
    <source>
        <dbReference type="ARBA" id="ARBA00023163"/>
    </source>
</evidence>
<evidence type="ECO:0000256" key="1">
    <source>
        <dbReference type="ARBA" id="ARBA00009437"/>
    </source>
</evidence>
<dbReference type="Gene3D" id="1.10.10.10">
    <property type="entry name" value="Winged helix-like DNA-binding domain superfamily/Winged helix DNA-binding domain"/>
    <property type="match status" value="1"/>
</dbReference>
<dbReference type="InterPro" id="IPR036388">
    <property type="entry name" value="WH-like_DNA-bd_sf"/>
</dbReference>
<evidence type="ECO:0000256" key="2">
    <source>
        <dbReference type="ARBA" id="ARBA00023015"/>
    </source>
</evidence>
<dbReference type="Pfam" id="PF00126">
    <property type="entry name" value="HTH_1"/>
    <property type="match status" value="1"/>
</dbReference>
<gene>
    <name evidence="6" type="ORF">KL86PLE_100595</name>
</gene>
<dbReference type="InterPro" id="IPR036390">
    <property type="entry name" value="WH_DNA-bd_sf"/>
</dbReference>
<evidence type="ECO:0000313" key="6">
    <source>
        <dbReference type="EMBL" id="SCM72474.1"/>
    </source>
</evidence>
<accession>A0A212L4G8</accession>
<dbReference type="AlphaFoldDB" id="A0A212L4G8"/>
<dbReference type="PROSITE" id="PS50931">
    <property type="entry name" value="HTH_LYSR"/>
    <property type="match status" value="1"/>
</dbReference>
<dbReference type="GO" id="GO:0006351">
    <property type="term" value="P:DNA-templated transcription"/>
    <property type="evidence" value="ECO:0007669"/>
    <property type="project" value="TreeGrafter"/>
</dbReference>
<dbReference type="GO" id="GO:0003700">
    <property type="term" value="F:DNA-binding transcription factor activity"/>
    <property type="evidence" value="ECO:0007669"/>
    <property type="project" value="InterPro"/>
</dbReference>
<dbReference type="GO" id="GO:0043565">
    <property type="term" value="F:sequence-specific DNA binding"/>
    <property type="evidence" value="ECO:0007669"/>
    <property type="project" value="TreeGrafter"/>
</dbReference>
<dbReference type="PRINTS" id="PR00039">
    <property type="entry name" value="HTHLYSR"/>
</dbReference>
<dbReference type="EMBL" id="FMJD01000002">
    <property type="protein sequence ID" value="SCM72474.1"/>
    <property type="molecule type" value="Genomic_DNA"/>
</dbReference>
<dbReference type="PANTHER" id="PTHR30537">
    <property type="entry name" value="HTH-TYPE TRANSCRIPTIONAL REGULATOR"/>
    <property type="match status" value="1"/>
</dbReference>
<sequence length="297" mass="32841">MLDWTLLRSFLAVVDTGSLSAAAERLGLVQPTVGRHIRELEETLGAPLFRRQPRGLEPTPAALDLVEDARRMGEAAMALERKASGAGDSLAGTVRVTASRMVATYLLPDIVAALHVEEPAVDIEIVASDETQNLLRRDADIALRMYEPRQAQLVRRRIGDIPLAVYAAPAYLARRGTPATLADLLDHDIIGLDRADELLQGFARFGMPVPREWFPIRCDDHVVGWQMVIAGAGIGFAQVPIAEAEPRVVRLPVEDIGFALPLWLAYHEDLRPNRRVRFVADRLADGLARRINSRETR</sequence>
<dbReference type="InterPro" id="IPR000847">
    <property type="entry name" value="LysR_HTH_N"/>
</dbReference>
<name>A0A212L4G8_9HYPH</name>
<protein>
    <recommendedName>
        <fullName evidence="5">HTH lysR-type domain-containing protein</fullName>
    </recommendedName>
</protein>
<dbReference type="InterPro" id="IPR058163">
    <property type="entry name" value="LysR-type_TF_proteobact-type"/>
</dbReference>
<evidence type="ECO:0000256" key="3">
    <source>
        <dbReference type="ARBA" id="ARBA00023125"/>
    </source>
</evidence>